<dbReference type="Proteomes" id="UP000320042">
    <property type="component" value="Unassembled WGS sequence"/>
</dbReference>
<proteinExistence type="predicted"/>
<comment type="caution">
    <text evidence="1">The sequence shown here is derived from an EMBL/GenBank/DDBJ whole genome shotgun (WGS) entry which is preliminary data.</text>
</comment>
<accession>A0A563U118</accession>
<dbReference type="AlphaFoldDB" id="A0A563U118"/>
<organism evidence="1 2">
    <name type="scientific">Mucilaginibacter pallidiroseus</name>
    <dbReference type="NCBI Taxonomy" id="2599295"/>
    <lineage>
        <taxon>Bacteria</taxon>
        <taxon>Pseudomonadati</taxon>
        <taxon>Bacteroidota</taxon>
        <taxon>Sphingobacteriia</taxon>
        <taxon>Sphingobacteriales</taxon>
        <taxon>Sphingobacteriaceae</taxon>
        <taxon>Mucilaginibacter</taxon>
    </lineage>
</organism>
<reference evidence="1 2" key="1">
    <citation type="submission" date="2019-07" db="EMBL/GenBank/DDBJ databases">
        <authorList>
            <person name="Kim J."/>
        </authorList>
    </citation>
    <scope>NUCLEOTIDE SEQUENCE [LARGE SCALE GENOMIC DNA]</scope>
    <source>
        <strain evidence="2">dk17</strain>
    </source>
</reference>
<name>A0A563U118_9SPHI</name>
<gene>
    <name evidence="1" type="ORF">FPZ43_17440</name>
</gene>
<dbReference type="EMBL" id="VOEJ01000009">
    <property type="protein sequence ID" value="TWR25253.1"/>
    <property type="molecule type" value="Genomic_DNA"/>
</dbReference>
<sequence length="74" mass="8536">MGTREEILRMNQHLRESMTDDEIVAFAEQLDREELLTEENCSPELWAELTANIRSDNNYNLFGGWSSKSTGEVN</sequence>
<keyword evidence="2" id="KW-1185">Reference proteome</keyword>
<evidence type="ECO:0000313" key="1">
    <source>
        <dbReference type="EMBL" id="TWR25253.1"/>
    </source>
</evidence>
<evidence type="ECO:0000313" key="2">
    <source>
        <dbReference type="Proteomes" id="UP000320042"/>
    </source>
</evidence>
<dbReference type="RefSeq" id="WP_146383224.1">
    <property type="nucleotide sequence ID" value="NZ_VOEJ01000009.1"/>
</dbReference>
<protein>
    <submittedName>
        <fullName evidence="1">Uncharacterized protein</fullName>
    </submittedName>
</protein>